<evidence type="ECO:0000256" key="1">
    <source>
        <dbReference type="ARBA" id="ARBA00008791"/>
    </source>
</evidence>
<feature type="domain" description="UspA" evidence="2">
    <location>
        <begin position="1"/>
        <end position="146"/>
    </location>
</feature>
<dbReference type="InterPro" id="IPR006016">
    <property type="entry name" value="UspA"/>
</dbReference>
<dbReference type="SUPFAM" id="SSF52402">
    <property type="entry name" value="Adenine nucleotide alpha hydrolases-like"/>
    <property type="match status" value="1"/>
</dbReference>
<comment type="similarity">
    <text evidence="1">Belongs to the universal stress protein A family.</text>
</comment>
<protein>
    <submittedName>
        <fullName evidence="3">Universal stress protein</fullName>
    </submittedName>
</protein>
<evidence type="ECO:0000313" key="3">
    <source>
        <dbReference type="EMBL" id="QCC53717.1"/>
    </source>
</evidence>
<dbReference type="AlphaFoldDB" id="A0A4D6HLV7"/>
<evidence type="ECO:0000259" key="2">
    <source>
        <dbReference type="Pfam" id="PF00582"/>
    </source>
</evidence>
<evidence type="ECO:0000313" key="4">
    <source>
        <dbReference type="Proteomes" id="UP000296822"/>
    </source>
</evidence>
<dbReference type="PANTHER" id="PTHR46268:SF6">
    <property type="entry name" value="UNIVERSAL STRESS PROTEIN UP12"/>
    <property type="match status" value="1"/>
</dbReference>
<name>A0A4D6HLV7_9EURY</name>
<organism evidence="3 4">
    <name type="scientific">Natronorubrum bangense</name>
    <dbReference type="NCBI Taxonomy" id="61858"/>
    <lineage>
        <taxon>Archaea</taxon>
        <taxon>Methanobacteriati</taxon>
        <taxon>Methanobacteriota</taxon>
        <taxon>Stenosarchaea group</taxon>
        <taxon>Halobacteria</taxon>
        <taxon>Halobacteriales</taxon>
        <taxon>Natrialbaceae</taxon>
        <taxon>Natronorubrum</taxon>
    </lineage>
</organism>
<dbReference type="GeneID" id="39850397"/>
<dbReference type="CDD" id="cd00293">
    <property type="entry name" value="USP-like"/>
    <property type="match status" value="1"/>
</dbReference>
<dbReference type="PANTHER" id="PTHR46268">
    <property type="entry name" value="STRESS RESPONSE PROTEIN NHAX"/>
    <property type="match status" value="1"/>
</dbReference>
<dbReference type="RefSeq" id="WP_006066427.1">
    <property type="nucleotide sequence ID" value="NZ_CP031305.1"/>
</dbReference>
<proteinExistence type="inferred from homology"/>
<sequence length="163" mass="17494">MFDRVLVPTDGSEAAELAVPYAVELAEQFDATLYPMYVVDTDALSHALGSEQVDRIDAGQFGEMRELHERAAAAIDRVREYTTAALEVEPVIEAGVPHEVITTFAEDTDIDLIVMTSQGRGGVKRALLGSVTERVARGTSVPVLVVDSGDDSQPLVEPDPDPA</sequence>
<dbReference type="KEGG" id="nbg:DV706_03990"/>
<dbReference type="Gene3D" id="3.40.50.620">
    <property type="entry name" value="HUPs"/>
    <property type="match status" value="1"/>
</dbReference>
<dbReference type="InterPro" id="IPR006015">
    <property type="entry name" value="Universal_stress_UspA"/>
</dbReference>
<dbReference type="Proteomes" id="UP000296822">
    <property type="component" value="Chromosome"/>
</dbReference>
<gene>
    <name evidence="3" type="ORF">DV706_03990</name>
</gene>
<dbReference type="InterPro" id="IPR014729">
    <property type="entry name" value="Rossmann-like_a/b/a_fold"/>
</dbReference>
<dbReference type="EMBL" id="CP031305">
    <property type="protein sequence ID" value="QCC53717.1"/>
    <property type="molecule type" value="Genomic_DNA"/>
</dbReference>
<accession>A0A4D6HLV7</accession>
<dbReference type="PRINTS" id="PR01438">
    <property type="entry name" value="UNVRSLSTRESS"/>
</dbReference>
<reference evidence="3 4" key="1">
    <citation type="journal article" date="2019" name="Nat. Commun.">
        <title>A new type of DNA phosphorothioation-based antiviral system in archaea.</title>
        <authorList>
            <person name="Xiong L."/>
            <person name="Liu S."/>
            <person name="Chen S."/>
            <person name="Xiao Y."/>
            <person name="Zhu B."/>
            <person name="Gao Y."/>
            <person name="Zhang Y."/>
            <person name="Chen B."/>
            <person name="Luo J."/>
            <person name="Deng Z."/>
            <person name="Chen X."/>
            <person name="Wang L."/>
            <person name="Chen S."/>
        </authorList>
    </citation>
    <scope>NUCLEOTIDE SEQUENCE [LARGE SCALE GENOMIC DNA]</scope>
    <source>
        <strain evidence="3 4">JCM 10635</strain>
    </source>
</reference>
<dbReference type="Pfam" id="PF00582">
    <property type="entry name" value="Usp"/>
    <property type="match status" value="1"/>
</dbReference>